<feature type="compositionally biased region" description="Acidic residues" evidence="1">
    <location>
        <begin position="190"/>
        <end position="199"/>
    </location>
</feature>
<proteinExistence type="predicted"/>
<dbReference type="Pfam" id="PF17254">
    <property type="entry name" value="DUF5321"/>
    <property type="match status" value="1"/>
</dbReference>
<evidence type="ECO:0000313" key="2">
    <source>
        <dbReference type="EMBL" id="KAF1958676.1"/>
    </source>
</evidence>
<protein>
    <submittedName>
        <fullName evidence="2">Uncharacterized protein</fullName>
    </submittedName>
</protein>
<gene>
    <name evidence="2" type="ORF">CC80DRAFT_408208</name>
</gene>
<evidence type="ECO:0000313" key="3">
    <source>
        <dbReference type="Proteomes" id="UP000800035"/>
    </source>
</evidence>
<dbReference type="OrthoDB" id="2253354at2759"/>
<reference evidence="2" key="1">
    <citation type="journal article" date="2020" name="Stud. Mycol.">
        <title>101 Dothideomycetes genomes: a test case for predicting lifestyles and emergence of pathogens.</title>
        <authorList>
            <person name="Haridas S."/>
            <person name="Albert R."/>
            <person name="Binder M."/>
            <person name="Bloem J."/>
            <person name="Labutti K."/>
            <person name="Salamov A."/>
            <person name="Andreopoulos B."/>
            <person name="Baker S."/>
            <person name="Barry K."/>
            <person name="Bills G."/>
            <person name="Bluhm B."/>
            <person name="Cannon C."/>
            <person name="Castanera R."/>
            <person name="Culley D."/>
            <person name="Daum C."/>
            <person name="Ezra D."/>
            <person name="Gonzalez J."/>
            <person name="Henrissat B."/>
            <person name="Kuo A."/>
            <person name="Liang C."/>
            <person name="Lipzen A."/>
            <person name="Lutzoni F."/>
            <person name="Magnuson J."/>
            <person name="Mondo S."/>
            <person name="Nolan M."/>
            <person name="Ohm R."/>
            <person name="Pangilinan J."/>
            <person name="Park H.-J."/>
            <person name="Ramirez L."/>
            <person name="Alfaro M."/>
            <person name="Sun H."/>
            <person name="Tritt A."/>
            <person name="Yoshinaga Y."/>
            <person name="Zwiers L.-H."/>
            <person name="Turgeon B."/>
            <person name="Goodwin S."/>
            <person name="Spatafora J."/>
            <person name="Crous P."/>
            <person name="Grigoriev I."/>
        </authorList>
    </citation>
    <scope>NUCLEOTIDE SEQUENCE</scope>
    <source>
        <strain evidence="2">CBS 675.92</strain>
    </source>
</reference>
<feature type="region of interest" description="Disordered" evidence="1">
    <location>
        <begin position="162"/>
        <end position="222"/>
    </location>
</feature>
<organism evidence="2 3">
    <name type="scientific">Byssothecium circinans</name>
    <dbReference type="NCBI Taxonomy" id="147558"/>
    <lineage>
        <taxon>Eukaryota</taxon>
        <taxon>Fungi</taxon>
        <taxon>Dikarya</taxon>
        <taxon>Ascomycota</taxon>
        <taxon>Pezizomycotina</taxon>
        <taxon>Dothideomycetes</taxon>
        <taxon>Pleosporomycetidae</taxon>
        <taxon>Pleosporales</taxon>
        <taxon>Massarineae</taxon>
        <taxon>Massarinaceae</taxon>
        <taxon>Byssothecium</taxon>
    </lineage>
</organism>
<dbReference type="EMBL" id="ML976986">
    <property type="protein sequence ID" value="KAF1958676.1"/>
    <property type="molecule type" value="Genomic_DNA"/>
</dbReference>
<name>A0A6A5U735_9PLEO</name>
<sequence length="222" mass="25138">MDTNIVLRQFARTPSTHRTLLTLLPRPQCVSQTRTFALLANPIPHPRHLTVPRILQPSFWTSMIPRPFRDPRSSPLQRGWNPATPYIVLGLLVGSQAIQILWLKQERGHEMRRAEAKIGILREVIERVQRGEDVDVEAALGTGKEGGEKEWSEVMEKIEKESKLFTPRQTRKAARSAGTAPEESSKTEEAQEEAVEEEGEKVLHDGQNNIKVETTIDGAKFY</sequence>
<dbReference type="Proteomes" id="UP000800035">
    <property type="component" value="Unassembled WGS sequence"/>
</dbReference>
<dbReference type="AlphaFoldDB" id="A0A6A5U735"/>
<dbReference type="InterPro" id="IPR035213">
    <property type="entry name" value="DUF5321"/>
</dbReference>
<evidence type="ECO:0000256" key="1">
    <source>
        <dbReference type="SAM" id="MobiDB-lite"/>
    </source>
</evidence>
<keyword evidence="3" id="KW-1185">Reference proteome</keyword>
<accession>A0A6A5U735</accession>